<dbReference type="InterPro" id="IPR005835">
    <property type="entry name" value="NTP_transferase_dom"/>
</dbReference>
<dbReference type="SUPFAM" id="SSF53738">
    <property type="entry name" value="Phosphoglucomutase, first 3 domains"/>
    <property type="match status" value="3"/>
</dbReference>
<proteinExistence type="inferred from homology"/>
<evidence type="ECO:0000313" key="10">
    <source>
        <dbReference type="Proteomes" id="UP000177876"/>
    </source>
</evidence>
<dbReference type="GO" id="GO:0005975">
    <property type="term" value="P:carbohydrate metabolic process"/>
    <property type="evidence" value="ECO:0007669"/>
    <property type="project" value="InterPro"/>
</dbReference>
<organism evidence="9 10">
    <name type="scientific">Candidatus Solincola sediminis</name>
    <dbReference type="NCBI Taxonomy" id="1797199"/>
    <lineage>
        <taxon>Bacteria</taxon>
        <taxon>Bacillati</taxon>
        <taxon>Actinomycetota</taxon>
        <taxon>Candidatus Geothermincolia</taxon>
        <taxon>Candidatus Geothermincolales</taxon>
        <taxon>Candidatus Geothermincolaceae</taxon>
        <taxon>Candidatus Solincola</taxon>
    </lineage>
</organism>
<dbReference type="Pfam" id="PF00483">
    <property type="entry name" value="NTP_transferase"/>
    <property type="match status" value="1"/>
</dbReference>
<evidence type="ECO:0000256" key="1">
    <source>
        <dbReference type="ARBA" id="ARBA00007274"/>
    </source>
</evidence>
<dbReference type="InterPro" id="IPR005844">
    <property type="entry name" value="A-D-PHexomutase_a/b/a-I"/>
</dbReference>
<dbReference type="PANTHER" id="PTHR22572">
    <property type="entry name" value="SUGAR-1-PHOSPHATE GUANYL TRANSFERASE"/>
    <property type="match status" value="1"/>
</dbReference>
<dbReference type="InterPro" id="IPR029044">
    <property type="entry name" value="Nucleotide-diphossugar_trans"/>
</dbReference>
<dbReference type="InterPro" id="IPR016055">
    <property type="entry name" value="A-D-PHexomutase_a/b/a-I/II/III"/>
</dbReference>
<evidence type="ECO:0000259" key="6">
    <source>
        <dbReference type="Pfam" id="PF02879"/>
    </source>
</evidence>
<comment type="similarity">
    <text evidence="2">Belongs to the phosphohexose mutase family.</text>
</comment>
<dbReference type="Gene3D" id="3.30.310.50">
    <property type="entry name" value="Alpha-D-phosphohexomutase, C-terminal domain"/>
    <property type="match status" value="1"/>
</dbReference>
<dbReference type="Pfam" id="PF02879">
    <property type="entry name" value="PGM_PMM_II"/>
    <property type="match status" value="1"/>
</dbReference>
<dbReference type="Gene3D" id="2.160.10.10">
    <property type="entry name" value="Hexapeptide repeat proteins"/>
    <property type="match status" value="1"/>
</dbReference>
<dbReference type="EMBL" id="MELK01000050">
    <property type="protein sequence ID" value="OFW55936.1"/>
    <property type="molecule type" value="Genomic_DNA"/>
</dbReference>
<comment type="similarity">
    <text evidence="1">Belongs to the transferase hexapeptide repeat family.</text>
</comment>
<feature type="domain" description="Alpha-D-phosphohexomutase alpha/beta/alpha" evidence="5">
    <location>
        <begin position="382"/>
        <end position="512"/>
    </location>
</feature>
<evidence type="ECO:0000259" key="7">
    <source>
        <dbReference type="Pfam" id="PF02880"/>
    </source>
</evidence>
<evidence type="ECO:0000256" key="2">
    <source>
        <dbReference type="ARBA" id="ARBA00010231"/>
    </source>
</evidence>
<dbReference type="SUPFAM" id="SSF53448">
    <property type="entry name" value="Nucleotide-diphospho-sugar transferases"/>
    <property type="match status" value="1"/>
</dbReference>
<dbReference type="InterPro" id="IPR005845">
    <property type="entry name" value="A-D-PHexomutase_a/b/a-II"/>
</dbReference>
<dbReference type="SUPFAM" id="SSF55957">
    <property type="entry name" value="Phosphoglucomutase, C-terminal domain"/>
    <property type="match status" value="1"/>
</dbReference>
<dbReference type="Pfam" id="PF25087">
    <property type="entry name" value="GMPPB_C"/>
    <property type="match status" value="1"/>
</dbReference>
<name>A0A1F2WGM0_9ACTN</name>
<dbReference type="GO" id="GO:0016868">
    <property type="term" value="F:intramolecular phosphotransferase activity"/>
    <property type="evidence" value="ECO:0007669"/>
    <property type="project" value="InterPro"/>
</dbReference>
<dbReference type="AlphaFoldDB" id="A0A1F2WGM0"/>
<dbReference type="InterPro" id="IPR056729">
    <property type="entry name" value="GMPPB_C"/>
</dbReference>
<evidence type="ECO:0000313" key="9">
    <source>
        <dbReference type="EMBL" id="OFW55936.1"/>
    </source>
</evidence>
<feature type="domain" description="Alpha-D-phosphohexomutase alpha/beta/alpha" evidence="6">
    <location>
        <begin position="532"/>
        <end position="632"/>
    </location>
</feature>
<evidence type="ECO:0000256" key="3">
    <source>
        <dbReference type="ARBA" id="ARBA00022553"/>
    </source>
</evidence>
<dbReference type="Pfam" id="PF02878">
    <property type="entry name" value="PGM_PMM_I"/>
    <property type="match status" value="1"/>
</dbReference>
<sequence length="832" mass="92014">MKAVIMAGGQGTRLRPLTSNQPKPMLPVVNQPMMEHIIRLLGRYGFEDLVVTLQFLPTLITNYFGDGSEWGVKMEYSTEYLPMGTAGSVKNSAYLLDDTFLVISGDCLTDIDLSKVIDFHRLSKAMATITLIRVDNPLEFGIVVTDGEGHIERFLEKPNWGQVFTDTINTGIYVLEPEVLDHIPEGQSFDFSKDLFPFLLKEGYPLYGYVADGYWCDIGNFEQYMSAHKDILDRKVQLDPIGFRLAEDVWVGEGVDIEEGVEIRGPVLLGDHCRVEKGSILREYTVMGNNVVAKRDSFIHRAIIYDNSYIGTGCHLRGCVVGKNCDLKGNVRLEEGVVVGDECLIGENVLVNHDVKIYPFKTVETGATVNTSIIWESKGLRTLFGKRAISGIMNIDITPERALRVAMAYASSLPMGSTVITSRDASRAARTIKRAVMTGLTAAGVNVADLEISPSPVNRYAISAERAVGGIDIRISAFDPQSIEIHFFDSEGIDISEGKQREIEKIFYQANFRRAFAQEIGAIMFPPRLLEMYSNSLIGQLNLERLKKRRFRVVADYAFGGASIIMPAIFGRMGCDVLSLNSFTDESRVTLDQEELNRSLRNLSNMVRASEAELGVLIDNAAERLFLLDNLGRQIPPQMTLLIFVKLLCEIGRRGSIAVPVSMSSQVENIAAECGNPVIRTKVSRSDLMRTSLSDNVMFAGAGSGGFIFPAFLPTYDAMASTAMLLDALSAADKSLSQYMDELPEIHLLSEEIPTSWEQKGTIMRRLLEEVDGGRVQLIDGIKVFLDDSAWILILPDPDAPSLHLICEAGEDSDAARIIGEFSKKIMDIVAV</sequence>
<evidence type="ECO:0008006" key="11">
    <source>
        <dbReference type="Google" id="ProtNLM"/>
    </source>
</evidence>
<dbReference type="Gene3D" id="3.90.550.10">
    <property type="entry name" value="Spore Coat Polysaccharide Biosynthesis Protein SpsA, Chain A"/>
    <property type="match status" value="1"/>
</dbReference>
<dbReference type="CDD" id="cd04181">
    <property type="entry name" value="NTP_transferase"/>
    <property type="match status" value="1"/>
</dbReference>
<evidence type="ECO:0000259" key="8">
    <source>
        <dbReference type="Pfam" id="PF25087"/>
    </source>
</evidence>
<accession>A0A1F2WGM0</accession>
<dbReference type="Gene3D" id="3.40.120.10">
    <property type="entry name" value="Alpha-D-Glucose-1,6-Bisphosphate, subunit A, domain 3"/>
    <property type="match status" value="3"/>
</dbReference>
<gene>
    <name evidence="9" type="ORF">A2Y75_04220</name>
</gene>
<evidence type="ECO:0000259" key="5">
    <source>
        <dbReference type="Pfam" id="PF02878"/>
    </source>
</evidence>
<feature type="domain" description="Alpha-D-phosphohexomutase alpha/beta/alpha" evidence="7">
    <location>
        <begin position="640"/>
        <end position="744"/>
    </location>
</feature>
<dbReference type="InterPro" id="IPR036900">
    <property type="entry name" value="A-D-PHexomutase_C_sf"/>
</dbReference>
<evidence type="ECO:0000259" key="4">
    <source>
        <dbReference type="Pfam" id="PF00483"/>
    </source>
</evidence>
<dbReference type="InterPro" id="IPR011004">
    <property type="entry name" value="Trimer_LpxA-like_sf"/>
</dbReference>
<dbReference type="InterPro" id="IPR005846">
    <property type="entry name" value="A-D-PHexomutase_a/b/a-III"/>
</dbReference>
<dbReference type="Pfam" id="PF02880">
    <property type="entry name" value="PGM_PMM_III"/>
    <property type="match status" value="1"/>
</dbReference>
<dbReference type="SUPFAM" id="SSF51161">
    <property type="entry name" value="Trimeric LpxA-like enzymes"/>
    <property type="match status" value="1"/>
</dbReference>
<dbReference type="InterPro" id="IPR050486">
    <property type="entry name" value="Mannose-1P_guanyltransferase"/>
</dbReference>
<protein>
    <recommendedName>
        <fullName evidence="11">Mannose-1-phosphate guanyltransferase</fullName>
    </recommendedName>
</protein>
<feature type="domain" description="Nucleotidyl transferase" evidence="4">
    <location>
        <begin position="2"/>
        <end position="233"/>
    </location>
</feature>
<dbReference type="Proteomes" id="UP000177876">
    <property type="component" value="Unassembled WGS sequence"/>
</dbReference>
<feature type="domain" description="Mannose-1-phosphate guanyltransferase C-terminal" evidence="8">
    <location>
        <begin position="263"/>
        <end position="367"/>
    </location>
</feature>
<dbReference type="STRING" id="1797197.A2Y75_04220"/>
<reference evidence="9 10" key="1">
    <citation type="journal article" date="2016" name="Nat. Commun.">
        <title>Thousands of microbial genomes shed light on interconnected biogeochemical processes in an aquifer system.</title>
        <authorList>
            <person name="Anantharaman K."/>
            <person name="Brown C.T."/>
            <person name="Hug L.A."/>
            <person name="Sharon I."/>
            <person name="Castelle C.J."/>
            <person name="Probst A.J."/>
            <person name="Thomas B.C."/>
            <person name="Singh A."/>
            <person name="Wilkins M.J."/>
            <person name="Karaoz U."/>
            <person name="Brodie E.L."/>
            <person name="Williams K.H."/>
            <person name="Hubbard S.S."/>
            <person name="Banfield J.F."/>
        </authorList>
    </citation>
    <scope>NUCLEOTIDE SEQUENCE [LARGE SCALE GENOMIC DNA]</scope>
</reference>
<comment type="caution">
    <text evidence="9">The sequence shown here is derived from an EMBL/GenBank/DDBJ whole genome shotgun (WGS) entry which is preliminary data.</text>
</comment>
<keyword evidence="3" id="KW-0597">Phosphoprotein</keyword>